<feature type="region of interest" description="Disordered" evidence="1">
    <location>
        <begin position="43"/>
        <end position="106"/>
    </location>
</feature>
<name>A0AAD7R866_9TELE</name>
<gene>
    <name evidence="2" type="ORF">AAFF_G00302710</name>
</gene>
<reference evidence="2" key="1">
    <citation type="journal article" date="2023" name="Science">
        <title>Genome structures resolve the early diversification of teleost fishes.</title>
        <authorList>
            <person name="Parey E."/>
            <person name="Louis A."/>
            <person name="Montfort J."/>
            <person name="Bouchez O."/>
            <person name="Roques C."/>
            <person name="Iampietro C."/>
            <person name="Lluch J."/>
            <person name="Castinel A."/>
            <person name="Donnadieu C."/>
            <person name="Desvignes T."/>
            <person name="Floi Bucao C."/>
            <person name="Jouanno E."/>
            <person name="Wen M."/>
            <person name="Mejri S."/>
            <person name="Dirks R."/>
            <person name="Jansen H."/>
            <person name="Henkel C."/>
            <person name="Chen W.J."/>
            <person name="Zahm M."/>
            <person name="Cabau C."/>
            <person name="Klopp C."/>
            <person name="Thompson A.W."/>
            <person name="Robinson-Rechavi M."/>
            <person name="Braasch I."/>
            <person name="Lecointre G."/>
            <person name="Bobe J."/>
            <person name="Postlethwait J.H."/>
            <person name="Berthelot C."/>
            <person name="Roest Crollius H."/>
            <person name="Guiguen Y."/>
        </authorList>
    </citation>
    <scope>NUCLEOTIDE SEQUENCE</scope>
    <source>
        <strain evidence="2">NC1722</strain>
    </source>
</reference>
<dbReference type="EMBL" id="JAINUG010000434">
    <property type="protein sequence ID" value="KAJ8371724.1"/>
    <property type="molecule type" value="Genomic_DNA"/>
</dbReference>
<accession>A0AAD7R866</accession>
<organism evidence="2 3">
    <name type="scientific">Aldrovandia affinis</name>
    <dbReference type="NCBI Taxonomy" id="143900"/>
    <lineage>
        <taxon>Eukaryota</taxon>
        <taxon>Metazoa</taxon>
        <taxon>Chordata</taxon>
        <taxon>Craniata</taxon>
        <taxon>Vertebrata</taxon>
        <taxon>Euteleostomi</taxon>
        <taxon>Actinopterygii</taxon>
        <taxon>Neopterygii</taxon>
        <taxon>Teleostei</taxon>
        <taxon>Notacanthiformes</taxon>
        <taxon>Halosauridae</taxon>
        <taxon>Aldrovandia</taxon>
    </lineage>
</organism>
<evidence type="ECO:0000313" key="3">
    <source>
        <dbReference type="Proteomes" id="UP001221898"/>
    </source>
</evidence>
<dbReference type="Proteomes" id="UP001221898">
    <property type="component" value="Unassembled WGS sequence"/>
</dbReference>
<evidence type="ECO:0000256" key="1">
    <source>
        <dbReference type="SAM" id="MobiDB-lite"/>
    </source>
</evidence>
<evidence type="ECO:0000313" key="2">
    <source>
        <dbReference type="EMBL" id="KAJ8371724.1"/>
    </source>
</evidence>
<protein>
    <submittedName>
        <fullName evidence="2">Uncharacterized protein</fullName>
    </submittedName>
</protein>
<sequence length="134" mass="14839">MNFPKSLMAKLMLSELQAFSHKRTPTQMREVVSIVHHSDSGVLLRVQRSDTETQRTQKPRASQSQQAKSHTGQSQDSDTVLSQHTSFLRGVSRDRGHGGGDVFPDGLSALRETAQVVAVAKQALMDLIVREQTE</sequence>
<dbReference type="AlphaFoldDB" id="A0AAD7R866"/>
<feature type="compositionally biased region" description="Polar residues" evidence="1">
    <location>
        <begin position="56"/>
        <end position="86"/>
    </location>
</feature>
<keyword evidence="3" id="KW-1185">Reference proteome</keyword>
<comment type="caution">
    <text evidence="2">The sequence shown here is derived from an EMBL/GenBank/DDBJ whole genome shotgun (WGS) entry which is preliminary data.</text>
</comment>
<proteinExistence type="predicted"/>